<evidence type="ECO:0000256" key="1">
    <source>
        <dbReference type="SAM" id="SignalP"/>
    </source>
</evidence>
<evidence type="ECO:0000313" key="3">
    <source>
        <dbReference type="EMBL" id="PKI79331.1"/>
    </source>
</evidence>
<accession>A0A218Y3I4</accession>
<dbReference type="AlphaFoldDB" id="A0A218Y3I4"/>
<protein>
    <recommendedName>
        <fullName evidence="6">Root meristem growth factor 9-like</fullName>
    </recommendedName>
</protein>
<gene>
    <name evidence="2" type="ORF">CDL15_Pgr017307</name>
    <name evidence="3" type="ORF">CRG98_000276</name>
</gene>
<evidence type="ECO:0000313" key="2">
    <source>
        <dbReference type="EMBL" id="OWM91389.1"/>
    </source>
</evidence>
<comment type="caution">
    <text evidence="2">The sequence shown here is derived from an EMBL/GenBank/DDBJ whole genome shotgun (WGS) entry which is preliminary data.</text>
</comment>
<dbReference type="InterPro" id="IPR049306">
    <property type="entry name" value="GLV1-2"/>
</dbReference>
<dbReference type="EMBL" id="PGOL01000010">
    <property type="protein sequence ID" value="PKI79331.1"/>
    <property type="molecule type" value="Genomic_DNA"/>
</dbReference>
<reference evidence="2" key="2">
    <citation type="submission" date="2017-06" db="EMBL/GenBank/DDBJ databases">
        <title>The pomegranate genome and the genomics of punicalagin biosynthesis.</title>
        <authorList>
            <person name="Xu C."/>
        </authorList>
    </citation>
    <scope>NUCLEOTIDE SEQUENCE [LARGE SCALE GENOMIC DNA]</scope>
    <source>
        <tissue evidence="2">Fresh leaf</tissue>
    </source>
</reference>
<feature type="signal peptide" evidence="1">
    <location>
        <begin position="1"/>
        <end position="25"/>
    </location>
</feature>
<evidence type="ECO:0008006" key="6">
    <source>
        <dbReference type="Google" id="ProtNLM"/>
    </source>
</evidence>
<organism evidence="2 4">
    <name type="scientific">Punica granatum</name>
    <name type="common">Pomegranate</name>
    <dbReference type="NCBI Taxonomy" id="22663"/>
    <lineage>
        <taxon>Eukaryota</taxon>
        <taxon>Viridiplantae</taxon>
        <taxon>Streptophyta</taxon>
        <taxon>Embryophyta</taxon>
        <taxon>Tracheophyta</taxon>
        <taxon>Spermatophyta</taxon>
        <taxon>Magnoliopsida</taxon>
        <taxon>eudicotyledons</taxon>
        <taxon>Gunneridae</taxon>
        <taxon>Pentapetalae</taxon>
        <taxon>rosids</taxon>
        <taxon>malvids</taxon>
        <taxon>Myrtales</taxon>
        <taxon>Lythraceae</taxon>
        <taxon>Punica</taxon>
    </lineage>
</organism>
<reference evidence="3 5" key="3">
    <citation type="submission" date="2017-11" db="EMBL/GenBank/DDBJ databases">
        <title>De-novo sequencing of pomegranate (Punica granatum L.) genome.</title>
        <authorList>
            <person name="Akparov Z."/>
            <person name="Amiraslanov A."/>
            <person name="Hajiyeva S."/>
            <person name="Abbasov M."/>
            <person name="Kaur K."/>
            <person name="Hamwieh A."/>
            <person name="Solovyev V."/>
            <person name="Salamov A."/>
            <person name="Braich B."/>
            <person name="Kosarev P."/>
            <person name="Mahmoud A."/>
            <person name="Hajiyev E."/>
            <person name="Babayeva S."/>
            <person name="Izzatullayeva V."/>
            <person name="Mammadov A."/>
            <person name="Mammadov A."/>
            <person name="Sharifova S."/>
            <person name="Ojaghi J."/>
            <person name="Eynullazada K."/>
            <person name="Bayramov B."/>
            <person name="Abdulazimova A."/>
            <person name="Shahmuradov I."/>
        </authorList>
    </citation>
    <scope>NUCLEOTIDE SEQUENCE [LARGE SCALE GENOMIC DNA]</scope>
    <source>
        <strain evidence="3">AG2017</strain>
        <strain evidence="5">cv. AG2017</strain>
        <tissue evidence="3">Leaf</tissue>
    </source>
</reference>
<feature type="chain" id="PRO_5014072137" description="Root meristem growth factor 9-like" evidence="1">
    <location>
        <begin position="26"/>
        <end position="82"/>
    </location>
</feature>
<name>A0A218Y3I4_PUNGR</name>
<sequence>MAKVQYKGLLVLAFIFLSFSSTSSAARRLRAGVKGDENSLAGDGFDGVVLPKGSPDHQVTKEVEELLSMDYTPAGKKPPIHN</sequence>
<dbReference type="Proteomes" id="UP000197138">
    <property type="component" value="Unassembled WGS sequence"/>
</dbReference>
<dbReference type="EMBL" id="MTKT01000281">
    <property type="protein sequence ID" value="OWM91389.1"/>
    <property type="molecule type" value="Genomic_DNA"/>
</dbReference>
<keyword evidence="1" id="KW-0732">Signal</keyword>
<dbReference type="Pfam" id="PF21529">
    <property type="entry name" value="GLV1-2"/>
    <property type="match status" value="1"/>
</dbReference>
<evidence type="ECO:0000313" key="4">
    <source>
        <dbReference type="Proteomes" id="UP000197138"/>
    </source>
</evidence>
<reference evidence="4" key="1">
    <citation type="journal article" date="2017" name="Plant J.">
        <title>The pomegranate (Punica granatum L.) genome and the genomics of punicalagin biosynthesis.</title>
        <authorList>
            <person name="Qin G."/>
            <person name="Xu C."/>
            <person name="Ming R."/>
            <person name="Tang H."/>
            <person name="Guyot R."/>
            <person name="Kramer E.M."/>
            <person name="Hu Y."/>
            <person name="Yi X."/>
            <person name="Qi Y."/>
            <person name="Xu X."/>
            <person name="Gao Z."/>
            <person name="Pan H."/>
            <person name="Jian J."/>
            <person name="Tian Y."/>
            <person name="Yue Z."/>
            <person name="Xu Y."/>
        </authorList>
    </citation>
    <scope>NUCLEOTIDE SEQUENCE [LARGE SCALE GENOMIC DNA]</scope>
    <source>
        <strain evidence="4">cv. Dabenzi</strain>
    </source>
</reference>
<evidence type="ECO:0000313" key="5">
    <source>
        <dbReference type="Proteomes" id="UP000233551"/>
    </source>
</evidence>
<proteinExistence type="predicted"/>
<dbReference type="Proteomes" id="UP000233551">
    <property type="component" value="Unassembled WGS sequence"/>
</dbReference>
<keyword evidence="5" id="KW-1185">Reference proteome</keyword>